<evidence type="ECO:0000256" key="1">
    <source>
        <dbReference type="ARBA" id="ARBA00022723"/>
    </source>
</evidence>
<keyword evidence="7" id="KW-1185">Reference proteome</keyword>
<dbReference type="GO" id="GO:0005737">
    <property type="term" value="C:cytoplasm"/>
    <property type="evidence" value="ECO:0007669"/>
    <property type="project" value="TreeGrafter"/>
</dbReference>
<dbReference type="Pfam" id="PF04227">
    <property type="entry name" value="Indigoidine_A"/>
    <property type="match status" value="1"/>
</dbReference>
<evidence type="ECO:0000313" key="7">
    <source>
        <dbReference type="Proteomes" id="UP000187651"/>
    </source>
</evidence>
<evidence type="ECO:0000256" key="5">
    <source>
        <dbReference type="ARBA" id="ARBA00023295"/>
    </source>
</evidence>
<evidence type="ECO:0000313" key="6">
    <source>
        <dbReference type="EMBL" id="SDM88755.1"/>
    </source>
</evidence>
<evidence type="ECO:0000256" key="4">
    <source>
        <dbReference type="ARBA" id="ARBA00023239"/>
    </source>
</evidence>
<gene>
    <name evidence="6" type="ORF">SAMN05216544_1368</name>
</gene>
<dbReference type="RefSeq" id="WP_074521508.1">
    <property type="nucleotide sequence ID" value="NZ_FNHZ01000003.1"/>
</dbReference>
<dbReference type="InterPro" id="IPR007342">
    <property type="entry name" value="PsuG"/>
</dbReference>
<dbReference type="Proteomes" id="UP000187651">
    <property type="component" value="Unassembled WGS sequence"/>
</dbReference>
<dbReference type="PANTHER" id="PTHR42909:SF1">
    <property type="entry name" value="CARBOHYDRATE KINASE PFKB DOMAIN-CONTAINING PROTEIN"/>
    <property type="match status" value="1"/>
</dbReference>
<dbReference type="GO" id="GO:0046872">
    <property type="term" value="F:metal ion binding"/>
    <property type="evidence" value="ECO:0007669"/>
    <property type="project" value="UniProtKB-KW"/>
</dbReference>
<evidence type="ECO:0000256" key="2">
    <source>
        <dbReference type="ARBA" id="ARBA00022801"/>
    </source>
</evidence>
<keyword evidence="3" id="KW-0464">Manganese</keyword>
<organism evidence="6 7">
    <name type="scientific">Lachnospira pectinoschiza</name>
    <dbReference type="NCBI Taxonomy" id="28052"/>
    <lineage>
        <taxon>Bacteria</taxon>
        <taxon>Bacillati</taxon>
        <taxon>Bacillota</taxon>
        <taxon>Clostridia</taxon>
        <taxon>Lachnospirales</taxon>
        <taxon>Lachnospiraceae</taxon>
        <taxon>Lachnospira</taxon>
    </lineage>
</organism>
<reference evidence="7" key="1">
    <citation type="submission" date="2016-10" db="EMBL/GenBank/DDBJ databases">
        <authorList>
            <person name="Varghese N."/>
            <person name="Submissions S."/>
        </authorList>
    </citation>
    <scope>NUCLEOTIDE SEQUENCE [LARGE SCALE GENOMIC DNA]</scope>
    <source>
        <strain evidence="7">M83</strain>
    </source>
</reference>
<proteinExistence type="predicted"/>
<dbReference type="PANTHER" id="PTHR42909">
    <property type="entry name" value="ZGC:136858"/>
    <property type="match status" value="1"/>
</dbReference>
<dbReference type="GO" id="GO:0016798">
    <property type="term" value="F:hydrolase activity, acting on glycosyl bonds"/>
    <property type="evidence" value="ECO:0007669"/>
    <property type="project" value="UniProtKB-KW"/>
</dbReference>
<keyword evidence="2" id="KW-0378">Hydrolase</keyword>
<protein>
    <submittedName>
        <fullName evidence="6">Pseudouridine-5'-phosphate glycosidase</fullName>
    </submittedName>
</protein>
<dbReference type="InterPro" id="IPR022830">
    <property type="entry name" value="Indigdn_synthA-like"/>
</dbReference>
<name>A0A1G9WXE1_9FIRM</name>
<keyword evidence="5 6" id="KW-0326">Glycosidase</keyword>
<dbReference type="EMBL" id="FNHZ01000003">
    <property type="protein sequence ID" value="SDM88755.1"/>
    <property type="molecule type" value="Genomic_DNA"/>
</dbReference>
<evidence type="ECO:0000256" key="3">
    <source>
        <dbReference type="ARBA" id="ARBA00023211"/>
    </source>
</evidence>
<keyword evidence="1" id="KW-0479">Metal-binding</keyword>
<sequence length="382" mass="42755">MECKHIDISDEISTAIKSKTPIVALEVASIFLNLQYPENVELVKSLINAIKEYGVVPALMYVANGRIKVGLSDSDIDFLGHNRENISRISKRDLPIALAANETGNMLLSAVIYIASKVGIKVVSASSIAGVNKELLEGFESSYDIESLSASNVLLVCSGIRPGYNIKETMTKLEEKEIYVAGFKTDYLPSFYYSNSDVRLSYRLETPQAIAVSYNIKNSLEIDSSYLLLNPVLKSHEINEEDIEKAITEAFNEARQREIKGTDFNDYMFRRVRELTNGASKTSFLHNINSNAQLAAWISFAMFKEGTPHVVKANVSDNIKKVADPILTANSNNNSSKIMDFYLWLFAVKRFAQTYDACKMIFNNLSPERQASLKEEFEKTIS</sequence>
<dbReference type="AlphaFoldDB" id="A0A1G9WXE1"/>
<dbReference type="OrthoDB" id="9805870at2"/>
<accession>A0A1G9WXE1</accession>
<dbReference type="SUPFAM" id="SSF110581">
    <property type="entry name" value="Indigoidine synthase A-like"/>
    <property type="match status" value="1"/>
</dbReference>
<dbReference type="GO" id="GO:0004730">
    <property type="term" value="F:pseudouridylate synthase activity"/>
    <property type="evidence" value="ECO:0007669"/>
    <property type="project" value="InterPro"/>
</dbReference>
<dbReference type="Gene3D" id="3.40.1790.10">
    <property type="entry name" value="Indigoidine synthase domain"/>
    <property type="match status" value="1"/>
</dbReference>
<keyword evidence="4" id="KW-0456">Lyase</keyword>